<evidence type="ECO:0000259" key="2">
    <source>
        <dbReference type="Pfam" id="PF20248"/>
    </source>
</evidence>
<evidence type="ECO:0000313" key="4">
    <source>
        <dbReference type="Proteomes" id="UP001390339"/>
    </source>
</evidence>
<dbReference type="Proteomes" id="UP001390339">
    <property type="component" value="Unassembled WGS sequence"/>
</dbReference>
<evidence type="ECO:0000256" key="1">
    <source>
        <dbReference type="SAM" id="MobiDB-lite"/>
    </source>
</evidence>
<comment type="caution">
    <text evidence="3">The sequence shown here is derived from an EMBL/GenBank/DDBJ whole genome shotgun (WGS) entry which is preliminary data.</text>
</comment>
<name>A0ABR2HPZ0_9PEZI</name>
<dbReference type="Pfam" id="PF20248">
    <property type="entry name" value="DUF6603"/>
    <property type="match status" value="1"/>
</dbReference>
<sequence>MGSSSSPTGLAKPPQGSSPVPTGDAKLCYIYASSSGKGPADNTTVLASTSKADSFVASLNKDEVIILSGPPGPTASFDNSDETKKWFQQIDKGATLYLTVSDDPPPKDIKSFLVTLSEPWPITFSSAADVLSFTFGADLEDPLHPKARIQPPGINSTGNTLVCGLDFAETKDITDTKLGDLFKYATGGLVANFPPKKLADLKVTLKNPGKSAKPRRNALWFTPGSDRRVDIRLQFQLSVFGPLQTLLGSALKGFTLTSADIIYRKTSLSAETEDGKTAPIASGSVVFDIECNVKGSATDAPQVNMAAGVEFSPSAISLTFMFTSANPLTGILRWLADLIGDSNLESFVTGILNKQEDGSKVLADFFLRRLTIGLNMKDPENPKLSSFSFDIEVAANFGRSSTPNSVVFLISYQWDNFSGGFGTIGGQLWNDFTSASDWDLLPYEEIWSILEPVTQNPAKSLEIANLIPKQTILDIPDTLPSVIERAYISFSKDTFNIGGTVTAKEVKAGNVPQPYLGLVSLDASFSWGKSSFFTLDVEIDAGIQPSQDSPDELPALLAGKLHYNSSDKTWSLGATLSGLYASTLVEFFDKDAKAHVGPLIKSICIDTLGVNYTYEPVQDGPDKGKSKTSTFEIKGALFIAQLRLGLHFKHDEDGFEFKATLNSKNKDTKIGDILSAVLGGDDIELPPFITDMKLVDNDENAFTIEVAKKKTTVKDIEVVSFQFLAQLVIGKLHIDFAQLHSTEWGATAPSKRLIKGAVNGFPTAEVDIPLVGKLQQPLDELYFLWVQDPPDKSAKPQPNRQSGLTRKDIALLKTSLQDPLIVKDKFKTQSDKDILVPAGCHFAVIIHSDTGERLCLLDYPFMKPDDTKKKNSMAIAESNVPGKPAAPVEDDSGGESAQAPFKKKAGPLSIKNVGLKYKNKKLVIMFDATLAMGPVGFSLLGFSLEAEFETLDKLPKIDAKVEGLAAAFDKPPLTIAGIIRHGNTGGVDYYAGGLIVGFVPWQLQAAGFYGMVTPKDHPEKSFRSIFVFAKLDGPLITLEFAEISGVCGGFGYNSNVRLPAADEIYKFPFVASTDLGGADDVLATLEKLIDPSPTGWFQPLDSTYWLALGMKVDAFQMLSIDAVVVAQFGTGVKLGIFAVAVADIPTAKSPVKFAHVELGIAAVADLDFGTLKIEAQLSPRSYIFIKECHLTGGAALYYWFDAPQADRHNVGNFVFTLGGYHQAYVVPPGYPNPPRLGIQWSLGKNLSISGEAYFAITPKVCMGGGRLHAAFSAGPIEAWFDAFADFLINYKPFFFNAQAGISVGVRFNLDLLFIHTHISVEIGAQLYLWGPPLAGRVHVDFWITSFNIDFGKPANDDEKCTLYQFYKLVLQSDSSVSASSSPAMLTSGKEVAAAGEKDDPPVPKNEGHNFLALSGLLNPDEKTERPPNEPWIVRAGTFSFLIACKMAINSVKNDPDKGPIITYGKPEAGIDVFGKPMRLTKPMTSVLTVVVKQDGVSNPDEGWQYEQSIKSVPQGLWSKYNADTDPHGSGKKDVKDLLKGDPGGLPLMMGVQITAPKAHISADPFPAFDVDDANIQRLRATRPFPAIAQADDRWAPGVPFTDKEVKQQFDAVYDGWTQPAMGTGDDGQRGFVGVLAQSLKWDNVAGLKAMAGIPERLAKGFMDLYVAAPLLTK</sequence>
<dbReference type="InterPro" id="IPR046538">
    <property type="entry name" value="DUF6603"/>
</dbReference>
<gene>
    <name evidence="3" type="ORF">PGQ11_013624</name>
</gene>
<feature type="domain" description="DUF6603" evidence="2">
    <location>
        <begin position="902"/>
        <end position="1440"/>
    </location>
</feature>
<accession>A0ABR2HPZ0</accession>
<proteinExistence type="predicted"/>
<reference evidence="3 4" key="1">
    <citation type="journal article" date="2024" name="IMA Fungus">
        <title>Apiospora arundinis, a panoply of carbohydrate-active enzymes and secondary metabolites.</title>
        <authorList>
            <person name="Sorensen T."/>
            <person name="Petersen C."/>
            <person name="Muurmann A.T."/>
            <person name="Christiansen J.V."/>
            <person name="Brundto M.L."/>
            <person name="Overgaard C.K."/>
            <person name="Boysen A.T."/>
            <person name="Wollenberg R.D."/>
            <person name="Larsen T.O."/>
            <person name="Sorensen J.L."/>
            <person name="Nielsen K.L."/>
            <person name="Sondergaard T.E."/>
        </authorList>
    </citation>
    <scope>NUCLEOTIDE SEQUENCE [LARGE SCALE GENOMIC DNA]</scope>
    <source>
        <strain evidence="3 4">AAU 773</strain>
    </source>
</reference>
<keyword evidence="4" id="KW-1185">Reference proteome</keyword>
<dbReference type="EMBL" id="JAPCWZ010000009">
    <property type="protein sequence ID" value="KAK8851145.1"/>
    <property type="molecule type" value="Genomic_DNA"/>
</dbReference>
<protein>
    <recommendedName>
        <fullName evidence="2">DUF6603 domain-containing protein</fullName>
    </recommendedName>
</protein>
<feature type="region of interest" description="Disordered" evidence="1">
    <location>
        <begin position="1"/>
        <end position="22"/>
    </location>
</feature>
<evidence type="ECO:0000313" key="3">
    <source>
        <dbReference type="EMBL" id="KAK8851145.1"/>
    </source>
</evidence>
<feature type="region of interest" description="Disordered" evidence="1">
    <location>
        <begin position="878"/>
        <end position="900"/>
    </location>
</feature>
<organism evidence="3 4">
    <name type="scientific">Apiospora arundinis</name>
    <dbReference type="NCBI Taxonomy" id="335852"/>
    <lineage>
        <taxon>Eukaryota</taxon>
        <taxon>Fungi</taxon>
        <taxon>Dikarya</taxon>
        <taxon>Ascomycota</taxon>
        <taxon>Pezizomycotina</taxon>
        <taxon>Sordariomycetes</taxon>
        <taxon>Xylariomycetidae</taxon>
        <taxon>Amphisphaeriales</taxon>
        <taxon>Apiosporaceae</taxon>
        <taxon>Apiospora</taxon>
    </lineage>
</organism>